<keyword evidence="1" id="KW-0689">Ribosomal protein</keyword>
<accession>A0ABD2PUU6</accession>
<evidence type="ECO:0000313" key="2">
    <source>
        <dbReference type="Proteomes" id="UP001626550"/>
    </source>
</evidence>
<comment type="caution">
    <text evidence="1">The sequence shown here is derived from an EMBL/GenBank/DDBJ whole genome shotgun (WGS) entry which is preliminary data.</text>
</comment>
<protein>
    <submittedName>
        <fullName evidence="1">39S ribosomal protein L28, mitochondrial</fullName>
    </submittedName>
</protein>
<dbReference type="PANTHER" id="PTHR13528">
    <property type="entry name" value="39S RIBOSOMAL PROTEIN L28, MITOCHONDRIAL"/>
    <property type="match status" value="1"/>
</dbReference>
<evidence type="ECO:0000313" key="1">
    <source>
        <dbReference type="EMBL" id="KAL3311210.1"/>
    </source>
</evidence>
<proteinExistence type="predicted"/>
<sequence length="212" mass="25063">MKSFTKSLNKSMRVFQMAKCEFFLIIPLQLFRHHVSEFSQRPDIFKPPEMLNCIVGKEGIISGRYQHKKLSPKSALFITPKLEQHLFFSELLDMWLKVIVTKQVLKEIELARTFDRYILECKDAGMEDNLVNNLKRRLLLKLDQLSPQSKLLLKYKEFVVPRDQIEWVGLSLEQAITKQLSLDELNRVPREPLKQVFTRRFISNLKKEKSLQ</sequence>
<dbReference type="PANTHER" id="PTHR13528:SF2">
    <property type="entry name" value="LARGE RIBOSOMAL SUBUNIT PROTEIN BL28M"/>
    <property type="match status" value="1"/>
</dbReference>
<organism evidence="1 2">
    <name type="scientific">Cichlidogyrus casuarinus</name>
    <dbReference type="NCBI Taxonomy" id="1844966"/>
    <lineage>
        <taxon>Eukaryota</taxon>
        <taxon>Metazoa</taxon>
        <taxon>Spiralia</taxon>
        <taxon>Lophotrochozoa</taxon>
        <taxon>Platyhelminthes</taxon>
        <taxon>Monogenea</taxon>
        <taxon>Monopisthocotylea</taxon>
        <taxon>Dactylogyridea</taxon>
        <taxon>Ancyrocephalidae</taxon>
        <taxon>Cichlidogyrus</taxon>
    </lineage>
</organism>
<keyword evidence="2" id="KW-1185">Reference proteome</keyword>
<dbReference type="GO" id="GO:0005840">
    <property type="term" value="C:ribosome"/>
    <property type="evidence" value="ECO:0007669"/>
    <property type="project" value="UniProtKB-KW"/>
</dbReference>
<keyword evidence="1" id="KW-0687">Ribonucleoprotein</keyword>
<name>A0ABD2PUU6_9PLAT</name>
<gene>
    <name evidence="1" type="primary">MRPL28</name>
    <name evidence="1" type="ORF">Ciccas_010212</name>
</gene>
<dbReference type="EMBL" id="JBJKFK010002367">
    <property type="protein sequence ID" value="KAL3311210.1"/>
    <property type="molecule type" value="Genomic_DNA"/>
</dbReference>
<dbReference type="Proteomes" id="UP001626550">
    <property type="component" value="Unassembled WGS sequence"/>
</dbReference>
<dbReference type="InterPro" id="IPR026569">
    <property type="entry name" value="Ribosomal_bL28"/>
</dbReference>
<reference evidence="1 2" key="1">
    <citation type="submission" date="2024-11" db="EMBL/GenBank/DDBJ databases">
        <title>Adaptive evolution of stress response genes in parasites aligns with host niche diversity.</title>
        <authorList>
            <person name="Hahn C."/>
            <person name="Resl P."/>
        </authorList>
    </citation>
    <scope>NUCLEOTIDE SEQUENCE [LARGE SCALE GENOMIC DNA]</scope>
    <source>
        <strain evidence="1">EGGRZ-B1_66</strain>
        <tissue evidence="1">Body</tissue>
    </source>
</reference>
<dbReference type="AlphaFoldDB" id="A0ABD2PUU6"/>